<dbReference type="InterPro" id="IPR028082">
    <property type="entry name" value="Peripla_BP_I"/>
</dbReference>
<protein>
    <recommendedName>
        <fullName evidence="3">Substrate-binding protein</fullName>
    </recommendedName>
</protein>
<evidence type="ECO:0000313" key="2">
    <source>
        <dbReference type="Proteomes" id="UP001500711"/>
    </source>
</evidence>
<organism evidence="1 2">
    <name type="scientific">Lentzea roselyniae</name>
    <dbReference type="NCBI Taxonomy" id="531940"/>
    <lineage>
        <taxon>Bacteria</taxon>
        <taxon>Bacillati</taxon>
        <taxon>Actinomycetota</taxon>
        <taxon>Actinomycetes</taxon>
        <taxon>Pseudonocardiales</taxon>
        <taxon>Pseudonocardiaceae</taxon>
        <taxon>Lentzea</taxon>
    </lineage>
</organism>
<reference evidence="2" key="1">
    <citation type="journal article" date="2019" name="Int. J. Syst. Evol. Microbiol.">
        <title>The Global Catalogue of Microorganisms (GCM) 10K type strain sequencing project: providing services to taxonomists for standard genome sequencing and annotation.</title>
        <authorList>
            <consortium name="The Broad Institute Genomics Platform"/>
            <consortium name="The Broad Institute Genome Sequencing Center for Infectious Disease"/>
            <person name="Wu L."/>
            <person name="Ma J."/>
        </authorList>
    </citation>
    <scope>NUCLEOTIDE SEQUENCE [LARGE SCALE GENOMIC DNA]</scope>
    <source>
        <strain evidence="2">JCM 17494</strain>
    </source>
</reference>
<dbReference type="RefSeq" id="WP_346130597.1">
    <property type="nucleotide sequence ID" value="NZ_BAABBE010000007.1"/>
</dbReference>
<dbReference type="EMBL" id="BAABBE010000007">
    <property type="protein sequence ID" value="GAA3642294.1"/>
    <property type="molecule type" value="Genomic_DNA"/>
</dbReference>
<keyword evidence="2" id="KW-1185">Reference proteome</keyword>
<evidence type="ECO:0008006" key="3">
    <source>
        <dbReference type="Google" id="ProtNLM"/>
    </source>
</evidence>
<proteinExistence type="predicted"/>
<accession>A0ABP7AWF9</accession>
<comment type="caution">
    <text evidence="1">The sequence shown here is derived from an EMBL/GenBank/DDBJ whole genome shotgun (WGS) entry which is preliminary data.</text>
</comment>
<dbReference type="SUPFAM" id="SSF53822">
    <property type="entry name" value="Periplasmic binding protein-like I"/>
    <property type="match status" value="1"/>
</dbReference>
<sequence length="152" mass="16309">MDQFLAERVQVVTAAADARDLAEFAAAAGRRGLRPLLITCSRWLSYPFGAERAALDGRSAAELAAAYEKMTGRPWLQPLGLAHALVEVAVHALRSADDPGDRHAVAAALAQTRLDTIGGTLDWTAGPASSIARVPLTSGRWIRHQGRMQLRT</sequence>
<gene>
    <name evidence="1" type="ORF">GCM10022267_31190</name>
</gene>
<name>A0ABP7AWF9_9PSEU</name>
<evidence type="ECO:0000313" key="1">
    <source>
        <dbReference type="EMBL" id="GAA3642294.1"/>
    </source>
</evidence>
<dbReference type="Gene3D" id="3.40.50.2300">
    <property type="match status" value="1"/>
</dbReference>
<dbReference type="Proteomes" id="UP001500711">
    <property type="component" value="Unassembled WGS sequence"/>
</dbReference>